<dbReference type="SUPFAM" id="SSF52096">
    <property type="entry name" value="ClpP/crotonase"/>
    <property type="match status" value="1"/>
</dbReference>
<protein>
    <recommendedName>
        <fullName evidence="8">PDZ domain-containing protein</fullName>
    </recommendedName>
</protein>
<evidence type="ECO:0000313" key="10">
    <source>
        <dbReference type="Proteomes" id="UP000032522"/>
    </source>
</evidence>
<evidence type="ECO:0000256" key="2">
    <source>
        <dbReference type="ARBA" id="ARBA00022670"/>
    </source>
</evidence>
<gene>
    <name evidence="9" type="ORF">LG52_3264</name>
</gene>
<dbReference type="InterPro" id="IPR029045">
    <property type="entry name" value="ClpP/crotonase-like_dom_sf"/>
</dbReference>
<dbReference type="CDD" id="cd06782">
    <property type="entry name" value="cpPDZ_CPP-like"/>
    <property type="match status" value="1"/>
</dbReference>
<accession>A0A0D8BVI3</accession>
<evidence type="ECO:0000259" key="8">
    <source>
        <dbReference type="PROSITE" id="PS50106"/>
    </source>
</evidence>
<dbReference type="Pfam" id="PF13205">
    <property type="entry name" value="Big_5"/>
    <property type="match status" value="1"/>
</dbReference>
<comment type="similarity">
    <text evidence="1 6">Belongs to the peptidase S41A family.</text>
</comment>
<dbReference type="RefSeq" id="WP_044732701.1">
    <property type="nucleotide sequence ID" value="NZ_JYBP01000003.1"/>
</dbReference>
<dbReference type="NCBIfam" id="TIGR00225">
    <property type="entry name" value="prc"/>
    <property type="match status" value="1"/>
</dbReference>
<dbReference type="PATRIC" id="fig|1462.6.peg.3587"/>
<feature type="signal peptide" evidence="7">
    <location>
        <begin position="1"/>
        <end position="27"/>
    </location>
</feature>
<dbReference type="FunFam" id="2.30.42.10:FF:000063">
    <property type="entry name" value="Peptidase, S41 family"/>
    <property type="match status" value="1"/>
</dbReference>
<dbReference type="Gene3D" id="3.90.226.10">
    <property type="entry name" value="2-enoyl-CoA Hydratase, Chain A, domain 1"/>
    <property type="match status" value="1"/>
</dbReference>
<evidence type="ECO:0000313" key="9">
    <source>
        <dbReference type="EMBL" id="KJE28188.1"/>
    </source>
</evidence>
<dbReference type="Pfam" id="PF17820">
    <property type="entry name" value="PDZ_6"/>
    <property type="match status" value="1"/>
</dbReference>
<reference evidence="9 10" key="1">
    <citation type="submission" date="2015-01" db="EMBL/GenBank/DDBJ databases">
        <authorList>
            <person name="Filippidou S."/>
            <person name="Jeanneret N."/>
            <person name="Russel-Delif L."/>
            <person name="Junier T."/>
            <person name="Wunderlin T."/>
            <person name="Molina V."/>
            <person name="Johnson S.L."/>
            <person name="Davenport K.W."/>
            <person name="Chain P.S."/>
            <person name="Dorador C."/>
            <person name="Junier P."/>
        </authorList>
    </citation>
    <scope>NUCLEOTIDE SEQUENCE [LARGE SCALE GENOMIC DNA]</scope>
    <source>
        <strain evidence="9 10">Et7/4</strain>
    </source>
</reference>
<evidence type="ECO:0000256" key="7">
    <source>
        <dbReference type="SAM" id="SignalP"/>
    </source>
</evidence>
<dbReference type="Proteomes" id="UP000032522">
    <property type="component" value="Unassembled WGS sequence"/>
</dbReference>
<dbReference type="GO" id="GO:0004175">
    <property type="term" value="F:endopeptidase activity"/>
    <property type="evidence" value="ECO:0007669"/>
    <property type="project" value="TreeGrafter"/>
</dbReference>
<dbReference type="OrthoDB" id="9812068at2"/>
<dbReference type="EMBL" id="JYBP01000003">
    <property type="protein sequence ID" value="KJE28188.1"/>
    <property type="molecule type" value="Genomic_DNA"/>
</dbReference>
<dbReference type="GO" id="GO:0007165">
    <property type="term" value="P:signal transduction"/>
    <property type="evidence" value="ECO:0007669"/>
    <property type="project" value="TreeGrafter"/>
</dbReference>
<dbReference type="SUPFAM" id="SSF50156">
    <property type="entry name" value="PDZ domain-like"/>
    <property type="match status" value="1"/>
</dbReference>
<dbReference type="InterPro" id="IPR001478">
    <property type="entry name" value="PDZ"/>
</dbReference>
<dbReference type="GO" id="GO:0030288">
    <property type="term" value="C:outer membrane-bounded periplasmic space"/>
    <property type="evidence" value="ECO:0007669"/>
    <property type="project" value="TreeGrafter"/>
</dbReference>
<evidence type="ECO:0000256" key="5">
    <source>
        <dbReference type="ARBA" id="ARBA00022825"/>
    </source>
</evidence>
<keyword evidence="4 6" id="KW-0378">Hydrolase</keyword>
<dbReference type="AlphaFoldDB" id="A0A0D8BVI3"/>
<organism evidence="9 10">
    <name type="scientific">Geobacillus kaustophilus</name>
    <dbReference type="NCBI Taxonomy" id="1462"/>
    <lineage>
        <taxon>Bacteria</taxon>
        <taxon>Bacillati</taxon>
        <taxon>Bacillota</taxon>
        <taxon>Bacilli</taxon>
        <taxon>Bacillales</taxon>
        <taxon>Anoxybacillaceae</taxon>
        <taxon>Geobacillus</taxon>
        <taxon>Geobacillus thermoleovorans group</taxon>
    </lineage>
</organism>
<dbReference type="CDD" id="cd07560">
    <property type="entry name" value="Peptidase_S41_CPP"/>
    <property type="match status" value="1"/>
</dbReference>
<feature type="domain" description="PDZ" evidence="8">
    <location>
        <begin position="85"/>
        <end position="148"/>
    </location>
</feature>
<dbReference type="GO" id="GO:0008236">
    <property type="term" value="F:serine-type peptidase activity"/>
    <property type="evidence" value="ECO:0007669"/>
    <property type="project" value="UniProtKB-KW"/>
</dbReference>
<dbReference type="PANTHER" id="PTHR32060:SF30">
    <property type="entry name" value="CARBOXY-TERMINAL PROCESSING PROTEASE CTPA"/>
    <property type="match status" value="1"/>
</dbReference>
<proteinExistence type="inferred from homology"/>
<name>A0A0D8BVI3_GEOKU</name>
<dbReference type="InterPro" id="IPR004447">
    <property type="entry name" value="Peptidase_S41A"/>
</dbReference>
<dbReference type="Pfam" id="PF03572">
    <property type="entry name" value="Peptidase_S41"/>
    <property type="match status" value="1"/>
</dbReference>
<evidence type="ECO:0000256" key="6">
    <source>
        <dbReference type="RuleBase" id="RU004404"/>
    </source>
</evidence>
<dbReference type="PANTHER" id="PTHR32060">
    <property type="entry name" value="TAIL-SPECIFIC PROTEASE"/>
    <property type="match status" value="1"/>
</dbReference>
<dbReference type="InterPro" id="IPR036034">
    <property type="entry name" value="PDZ_sf"/>
</dbReference>
<dbReference type="SMART" id="SM00245">
    <property type="entry name" value="TSPc"/>
    <property type="match status" value="1"/>
</dbReference>
<feature type="chain" id="PRO_5002327151" description="PDZ domain-containing protein" evidence="7">
    <location>
        <begin position="28"/>
        <end position="470"/>
    </location>
</feature>
<dbReference type="GO" id="GO:0006508">
    <property type="term" value="P:proteolysis"/>
    <property type="evidence" value="ECO:0007669"/>
    <property type="project" value="UniProtKB-KW"/>
</dbReference>
<keyword evidence="5 6" id="KW-0720">Serine protease</keyword>
<comment type="caution">
    <text evidence="9">The sequence shown here is derived from an EMBL/GenBank/DDBJ whole genome shotgun (WGS) entry which is preliminary data.</text>
</comment>
<dbReference type="Gene3D" id="3.30.750.44">
    <property type="match status" value="1"/>
</dbReference>
<dbReference type="Gene3D" id="2.30.42.10">
    <property type="match status" value="1"/>
</dbReference>
<evidence type="ECO:0000256" key="1">
    <source>
        <dbReference type="ARBA" id="ARBA00009179"/>
    </source>
</evidence>
<keyword evidence="3 7" id="KW-0732">Signal</keyword>
<dbReference type="InterPro" id="IPR032812">
    <property type="entry name" value="SbsA_Ig"/>
</dbReference>
<evidence type="ECO:0000256" key="4">
    <source>
        <dbReference type="ARBA" id="ARBA00022801"/>
    </source>
</evidence>
<dbReference type="SMART" id="SM00228">
    <property type="entry name" value="PDZ"/>
    <property type="match status" value="1"/>
</dbReference>
<evidence type="ECO:0000256" key="3">
    <source>
        <dbReference type="ARBA" id="ARBA00022729"/>
    </source>
</evidence>
<sequence length="470" mass="51228">MNVIQRWAAALMLLAASFSVWSPPAEAATAPASTKVLEEVRELVRQYYVDPVNESVLKASTPQEIVKQLDPYSTYMTAEEYKEFLESINMESVGIGVMVKEDEDGVHIMSVLDNGPAARAGLQVGDVIQAVDGKPVTNETMEKVLSLIAGEEGTTVAVTIWRPSTEEIVSVTIKREKIDWPNVEFKRLAGNVGYIQLYSFDETAVADIERAIRSLSGVKGWIFDLRDNPGGYVETAQQIAGFFPNVKQAFQLRDRSNRPEVYAAVKQPVQMAGPIRLLVNASSASASEMLAAAVKEQKAAVLYGQRTFGKGSMQEMFELSDGSMLKLTVAHFFSPKGTPIHNVGVKPDVPTVVGKELYAAHRDFLIGQLKGYQSLGKLRNAPVDKTFVVRFSRPLANTAVSGVKLYQLGGQEVAVTAQIRRGTELVIKPAAKLAKGQSYLLVIPPLLKSKDGVAMKKGAYMEIQTAASTK</sequence>
<dbReference type="InterPro" id="IPR005151">
    <property type="entry name" value="Tail-specific_protease"/>
</dbReference>
<dbReference type="PROSITE" id="PS50106">
    <property type="entry name" value="PDZ"/>
    <property type="match status" value="1"/>
</dbReference>
<keyword evidence="2 6" id="KW-0645">Protease</keyword>
<dbReference type="InterPro" id="IPR041489">
    <property type="entry name" value="PDZ_6"/>
</dbReference>